<gene>
    <name evidence="1" type="ORF">Hsar01_02476</name>
</gene>
<proteinExistence type="predicted"/>
<evidence type="ECO:0000313" key="2">
    <source>
        <dbReference type="Proteomes" id="UP001476282"/>
    </source>
</evidence>
<dbReference type="InterPro" id="IPR037205">
    <property type="entry name" value="ChaB_sf"/>
</dbReference>
<name>A0ABP9URC5_9BACT</name>
<evidence type="ECO:0008006" key="3">
    <source>
        <dbReference type="Google" id="ProtNLM"/>
    </source>
</evidence>
<dbReference type="Proteomes" id="UP001476282">
    <property type="component" value="Unassembled WGS sequence"/>
</dbReference>
<dbReference type="Pfam" id="PF06150">
    <property type="entry name" value="ChaB"/>
    <property type="match status" value="1"/>
</dbReference>
<dbReference type="RefSeq" id="WP_353567364.1">
    <property type="nucleotide sequence ID" value="NZ_BAABRI010000013.1"/>
</dbReference>
<sequence>MEIASTRYLPKEVRTTLPDDALKVYDEAFANAKSKYENDPARAHKVAWTAMEQEFYLDDRDDRWKKK</sequence>
<comment type="caution">
    <text evidence="1">The sequence shown here is derived from an EMBL/GenBank/DDBJ whole genome shotgun (WGS) entry which is preliminary data.</text>
</comment>
<reference evidence="1 2" key="1">
    <citation type="submission" date="2024-02" db="EMBL/GenBank/DDBJ databases">
        <title>Haloferula sargassicola NBRC 104335.</title>
        <authorList>
            <person name="Ichikawa N."/>
            <person name="Katano-Makiyama Y."/>
            <person name="Hidaka K."/>
        </authorList>
    </citation>
    <scope>NUCLEOTIDE SEQUENCE [LARGE SCALE GENOMIC DNA]</scope>
    <source>
        <strain evidence="1 2">NBRC 104335</strain>
    </source>
</reference>
<dbReference type="InterPro" id="IPR009317">
    <property type="entry name" value="ChaB"/>
</dbReference>
<dbReference type="EMBL" id="BAABRI010000013">
    <property type="protein sequence ID" value="GAA5483247.1"/>
    <property type="molecule type" value="Genomic_DNA"/>
</dbReference>
<protein>
    <recommendedName>
        <fullName evidence="3">Cation transport regulator</fullName>
    </recommendedName>
</protein>
<evidence type="ECO:0000313" key="1">
    <source>
        <dbReference type="EMBL" id="GAA5483247.1"/>
    </source>
</evidence>
<organism evidence="1 2">
    <name type="scientific">Haloferula sargassicola</name>
    <dbReference type="NCBI Taxonomy" id="490096"/>
    <lineage>
        <taxon>Bacteria</taxon>
        <taxon>Pseudomonadati</taxon>
        <taxon>Verrucomicrobiota</taxon>
        <taxon>Verrucomicrobiia</taxon>
        <taxon>Verrucomicrobiales</taxon>
        <taxon>Verrucomicrobiaceae</taxon>
        <taxon>Haloferula</taxon>
    </lineage>
</organism>
<dbReference type="SUPFAM" id="SSF140376">
    <property type="entry name" value="ChaB-like"/>
    <property type="match status" value="1"/>
</dbReference>
<accession>A0ABP9URC5</accession>
<dbReference type="Gene3D" id="1.10.1740.70">
    <property type="entry name" value="ChaB"/>
    <property type="match status" value="1"/>
</dbReference>
<keyword evidence="2" id="KW-1185">Reference proteome</keyword>